<feature type="region of interest" description="Disordered" evidence="1">
    <location>
        <begin position="1"/>
        <end position="91"/>
    </location>
</feature>
<feature type="compositionally biased region" description="Polar residues" evidence="1">
    <location>
        <begin position="1"/>
        <end position="18"/>
    </location>
</feature>
<dbReference type="VEuPathDB" id="FungiDB:PSTT_04855"/>
<feature type="compositionally biased region" description="Basic and acidic residues" evidence="1">
    <location>
        <begin position="21"/>
        <end position="54"/>
    </location>
</feature>
<dbReference type="AlphaFoldDB" id="A0A2S4VRC5"/>
<accession>A0A2S4VRC5</accession>
<dbReference type="Proteomes" id="UP000239156">
    <property type="component" value="Unassembled WGS sequence"/>
</dbReference>
<dbReference type="VEuPathDB" id="FungiDB:PSHT_03153"/>
<proteinExistence type="predicted"/>
<evidence type="ECO:0000313" key="3">
    <source>
        <dbReference type="Proteomes" id="UP000239156"/>
    </source>
</evidence>
<evidence type="ECO:0000256" key="1">
    <source>
        <dbReference type="SAM" id="MobiDB-lite"/>
    </source>
</evidence>
<evidence type="ECO:0000313" key="2">
    <source>
        <dbReference type="EMBL" id="POW12019.1"/>
    </source>
</evidence>
<sequence>MFSQKPPSRSTFTMQATFGDSHAHKADELSGREIEEKDARRIAENEDRKQHGEKTIGGSAGRAQVADKDPKAHDVKSGGQGDRLPNEKPII</sequence>
<reference evidence="2" key="1">
    <citation type="submission" date="2017-12" db="EMBL/GenBank/DDBJ databases">
        <title>Gene loss provides genomic basis for host adaptation in cereal stripe rust fungi.</title>
        <authorList>
            <person name="Xia C."/>
        </authorList>
    </citation>
    <scope>NUCLEOTIDE SEQUENCE [LARGE SCALE GENOMIC DNA]</scope>
    <source>
        <strain evidence="2">93-210</strain>
    </source>
</reference>
<dbReference type="EMBL" id="PKSL01000034">
    <property type="protein sequence ID" value="POW12019.1"/>
    <property type="molecule type" value="Genomic_DNA"/>
</dbReference>
<comment type="caution">
    <text evidence="2">The sequence shown here is derived from an EMBL/GenBank/DDBJ whole genome shotgun (WGS) entry which is preliminary data.</text>
</comment>
<organism evidence="2 3">
    <name type="scientific">Puccinia striiformis</name>
    <dbReference type="NCBI Taxonomy" id="27350"/>
    <lineage>
        <taxon>Eukaryota</taxon>
        <taxon>Fungi</taxon>
        <taxon>Dikarya</taxon>
        <taxon>Basidiomycota</taxon>
        <taxon>Pucciniomycotina</taxon>
        <taxon>Pucciniomycetes</taxon>
        <taxon>Pucciniales</taxon>
        <taxon>Pucciniaceae</taxon>
        <taxon>Puccinia</taxon>
    </lineage>
</organism>
<keyword evidence="3" id="KW-1185">Reference proteome</keyword>
<gene>
    <name evidence="2" type="ORF">PSTT_04855</name>
</gene>
<protein>
    <submittedName>
        <fullName evidence="2">Uncharacterized protein</fullName>
    </submittedName>
</protein>
<feature type="compositionally biased region" description="Basic and acidic residues" evidence="1">
    <location>
        <begin position="65"/>
        <end position="76"/>
    </location>
</feature>
<name>A0A2S4VRC5_9BASI</name>